<evidence type="ECO:0000256" key="7">
    <source>
        <dbReference type="ARBA" id="ARBA00022729"/>
    </source>
</evidence>
<evidence type="ECO:0000256" key="6">
    <source>
        <dbReference type="ARBA" id="ARBA00022519"/>
    </source>
</evidence>
<reference evidence="9 10" key="1">
    <citation type="submission" date="2020-02" db="EMBL/GenBank/DDBJ databases">
        <authorList>
            <person name="Chen W.-M."/>
        </authorList>
    </citation>
    <scope>NUCLEOTIDE SEQUENCE [LARGE SCALE GENOMIC DNA]</scope>
    <source>
        <strain evidence="9 10">KMS-5</strain>
    </source>
</reference>
<dbReference type="CDD" id="cd13553">
    <property type="entry name" value="PBP2_NrtA_CpmA_like"/>
    <property type="match status" value="1"/>
</dbReference>
<dbReference type="AlphaFoldDB" id="A0A6M0QRW1"/>
<name>A0A6M0QRW1_9RHOB</name>
<dbReference type="SUPFAM" id="SSF53850">
    <property type="entry name" value="Periplasmic binding protein-like II"/>
    <property type="match status" value="1"/>
</dbReference>
<dbReference type="Proteomes" id="UP000477782">
    <property type="component" value="Unassembled WGS sequence"/>
</dbReference>
<evidence type="ECO:0000256" key="3">
    <source>
        <dbReference type="ARBA" id="ARBA00010742"/>
    </source>
</evidence>
<evidence type="ECO:0000256" key="5">
    <source>
        <dbReference type="ARBA" id="ARBA00022475"/>
    </source>
</evidence>
<evidence type="ECO:0000313" key="9">
    <source>
        <dbReference type="EMBL" id="NEY89544.1"/>
    </source>
</evidence>
<evidence type="ECO:0000256" key="2">
    <source>
        <dbReference type="ARBA" id="ARBA00004418"/>
    </source>
</evidence>
<dbReference type="PANTHER" id="PTHR30024:SF47">
    <property type="entry name" value="TAURINE-BINDING PERIPLASMIC PROTEIN"/>
    <property type="match status" value="1"/>
</dbReference>
<dbReference type="InterPro" id="IPR044527">
    <property type="entry name" value="NrtA/CpmA_ABC-bd_dom"/>
</dbReference>
<proteinExistence type="inferred from homology"/>
<keyword evidence="7" id="KW-0732">Signal</keyword>
<dbReference type="GO" id="GO:0042597">
    <property type="term" value="C:periplasmic space"/>
    <property type="evidence" value="ECO:0007669"/>
    <property type="project" value="UniProtKB-SubCell"/>
</dbReference>
<sequence length="369" mass="38657">MTPVAIGYVPLVDAAPVIVAKELGFAEEEGLSLSLVKAASWSQLRDMLESGRVQAAHMLSVMPVARALGLGGGAGATEVLMVLSLGGQVIGLSAECAAQAGVGFGDPMALGAALAGQDLRLGVPFPFSMQALLLRYWLQRAAPGLQPRIVTVPPSRMAEALRAGDIDGFCVGEPWGSAAATEAGARLVLTGSQIWSQAPEKVLAVRAGQGEEAGPLMRAVWRAGRWAEAPGNRATLADILARPAYLDVAATYLEPALFGRLGAHQVPQLLTFHDGVANFPWRSQASWIGAELARSCGLPLAPAVTAARACFRSDLYRRHLGALAPMPRSSDKLEGALPAAEALPAVNGRLILACNRFFDDAVFDPEPEN</sequence>
<comment type="subcellular location">
    <subcellularLocation>
        <location evidence="1">Endomembrane system</location>
    </subcellularLocation>
    <subcellularLocation>
        <location evidence="2">Periplasm</location>
    </subcellularLocation>
</comment>
<dbReference type="EMBL" id="JAAIVJ010000002">
    <property type="protein sequence ID" value="NEY89544.1"/>
    <property type="molecule type" value="Genomic_DNA"/>
</dbReference>
<dbReference type="GO" id="GO:0012505">
    <property type="term" value="C:endomembrane system"/>
    <property type="evidence" value="ECO:0007669"/>
    <property type="project" value="UniProtKB-SubCell"/>
</dbReference>
<evidence type="ECO:0000256" key="8">
    <source>
        <dbReference type="ARBA" id="ARBA00023136"/>
    </source>
</evidence>
<keyword evidence="4" id="KW-0813">Transport</keyword>
<keyword evidence="8" id="KW-0472">Membrane</keyword>
<dbReference type="PANTHER" id="PTHR30024">
    <property type="entry name" value="ALIPHATIC SULFONATES-BINDING PROTEIN-RELATED"/>
    <property type="match status" value="1"/>
</dbReference>
<organism evidence="9 10">
    <name type="scientific">Tabrizicola oligotrophica</name>
    <dbReference type="NCBI Taxonomy" id="2710650"/>
    <lineage>
        <taxon>Bacteria</taxon>
        <taxon>Pseudomonadati</taxon>
        <taxon>Pseudomonadota</taxon>
        <taxon>Alphaproteobacteria</taxon>
        <taxon>Rhodobacterales</taxon>
        <taxon>Paracoccaceae</taxon>
        <taxon>Tabrizicola</taxon>
    </lineage>
</organism>
<evidence type="ECO:0000313" key="10">
    <source>
        <dbReference type="Proteomes" id="UP000477782"/>
    </source>
</evidence>
<protein>
    <submittedName>
        <fullName evidence="9">ABC transporter substrate-binding protein</fullName>
    </submittedName>
</protein>
<evidence type="ECO:0000256" key="1">
    <source>
        <dbReference type="ARBA" id="ARBA00004308"/>
    </source>
</evidence>
<keyword evidence="6" id="KW-0997">Cell inner membrane</keyword>
<dbReference type="RefSeq" id="WP_164623594.1">
    <property type="nucleotide sequence ID" value="NZ_JAAIVJ010000002.1"/>
</dbReference>
<accession>A0A6M0QRW1</accession>
<comment type="similarity">
    <text evidence="3">Belongs to the bacterial solute-binding protein SsuA/TauA family.</text>
</comment>
<evidence type="ECO:0000256" key="4">
    <source>
        <dbReference type="ARBA" id="ARBA00022448"/>
    </source>
</evidence>
<dbReference type="Gene3D" id="3.40.190.10">
    <property type="entry name" value="Periplasmic binding protein-like II"/>
    <property type="match status" value="2"/>
</dbReference>
<keyword evidence="10" id="KW-1185">Reference proteome</keyword>
<comment type="caution">
    <text evidence="9">The sequence shown here is derived from an EMBL/GenBank/DDBJ whole genome shotgun (WGS) entry which is preliminary data.</text>
</comment>
<dbReference type="Pfam" id="PF13379">
    <property type="entry name" value="NMT1_2"/>
    <property type="match status" value="1"/>
</dbReference>
<gene>
    <name evidence="9" type="ORF">G4Z14_04470</name>
</gene>
<keyword evidence="5" id="KW-1003">Cell membrane</keyword>